<comment type="caution">
    <text evidence="1">The sequence shown here is derived from an EMBL/GenBank/DDBJ whole genome shotgun (WGS) entry which is preliminary data.</text>
</comment>
<reference evidence="1 2" key="1">
    <citation type="submission" date="2023-02" db="EMBL/GenBank/DDBJ databases">
        <title>LHISI_Scaffold_Assembly.</title>
        <authorList>
            <person name="Stuart O.P."/>
            <person name="Cleave R."/>
            <person name="Magrath M.J.L."/>
            <person name="Mikheyev A.S."/>
        </authorList>
    </citation>
    <scope>NUCLEOTIDE SEQUENCE [LARGE SCALE GENOMIC DNA]</scope>
    <source>
        <strain evidence="1">Daus_M_001</strain>
        <tissue evidence="1">Leg muscle</tissue>
    </source>
</reference>
<evidence type="ECO:0000313" key="2">
    <source>
        <dbReference type="Proteomes" id="UP001159363"/>
    </source>
</evidence>
<organism evidence="1 2">
    <name type="scientific">Dryococelus australis</name>
    <dbReference type="NCBI Taxonomy" id="614101"/>
    <lineage>
        <taxon>Eukaryota</taxon>
        <taxon>Metazoa</taxon>
        <taxon>Ecdysozoa</taxon>
        <taxon>Arthropoda</taxon>
        <taxon>Hexapoda</taxon>
        <taxon>Insecta</taxon>
        <taxon>Pterygota</taxon>
        <taxon>Neoptera</taxon>
        <taxon>Polyneoptera</taxon>
        <taxon>Phasmatodea</taxon>
        <taxon>Verophasmatodea</taxon>
        <taxon>Anareolatae</taxon>
        <taxon>Phasmatidae</taxon>
        <taxon>Eurycanthinae</taxon>
        <taxon>Dryococelus</taxon>
    </lineage>
</organism>
<accession>A0ABQ9IPQ2</accession>
<gene>
    <name evidence="1" type="ORF">PR048_003554</name>
</gene>
<keyword evidence="2" id="KW-1185">Reference proteome</keyword>
<dbReference type="EMBL" id="JARBHB010000001">
    <property type="protein sequence ID" value="KAJ8898194.1"/>
    <property type="molecule type" value="Genomic_DNA"/>
</dbReference>
<evidence type="ECO:0000313" key="1">
    <source>
        <dbReference type="EMBL" id="KAJ8898194.1"/>
    </source>
</evidence>
<protein>
    <submittedName>
        <fullName evidence="1">Uncharacterized protein</fullName>
    </submittedName>
</protein>
<name>A0ABQ9IPQ2_9NEOP</name>
<proteinExistence type="predicted"/>
<dbReference type="Proteomes" id="UP001159363">
    <property type="component" value="Chromosome 1"/>
</dbReference>
<sequence length="83" mass="9735">MVTSLDSPKFNIFFLLVDGSSLDEIAFENMNETMFNWVNEERFTTFPKVTRGNIHQLLQTRKYLVLVVVEENKLHEVPAEMLE</sequence>